<evidence type="ECO:0000259" key="4">
    <source>
        <dbReference type="PROSITE" id="PS50887"/>
    </source>
</evidence>
<name>A0ABW9ACW1_9BURK</name>
<feature type="transmembrane region" description="Helical" evidence="3">
    <location>
        <begin position="68"/>
        <end position="88"/>
    </location>
</feature>
<feature type="transmembrane region" description="Helical" evidence="3">
    <location>
        <begin position="36"/>
        <end position="56"/>
    </location>
</feature>
<sequence>MDAITAGVALAIVQLCSSVIMAGVFFTTPAEKYTRYWALSGVLVGFGLVLVVLNAYSPPSLSRNLAWLLGYSSLYAGSVAVWCGLRAFYMRRVSFWALFLVLFYSALFAYLLFSGASFTKRSYVTVPSLELMFLLYLVEMMRGVSGPQAKPYASRTFGMLMACFAGFILFASYALRIVLITINPVQFEPATITSFGVWLIYLIPLGGSLLLTAGLLLLYFERLVADKHRLATEDVLTGTLNRRELVNVGERALQAAIDQHHTLTLAFIDVDHFKKINDSFGHLVGDRVLATVAATLRQNCREQDVLGRYGGEEFCIVFPGLDQQEASRIGERLVDAVRAQVFDHAQAVTISVGLVVLQPNEVQSWDSLIHLADMALYRAKAEGRDSYCLSPARAVRAV</sequence>
<feature type="transmembrane region" description="Helical" evidence="3">
    <location>
        <begin position="198"/>
        <end position="220"/>
    </location>
</feature>
<dbReference type="SUPFAM" id="SSF55073">
    <property type="entry name" value="Nucleotide cyclase"/>
    <property type="match status" value="1"/>
</dbReference>
<keyword evidence="3" id="KW-0472">Membrane</keyword>
<keyword evidence="6" id="KW-1185">Reference proteome</keyword>
<evidence type="ECO:0000313" key="6">
    <source>
        <dbReference type="Proteomes" id="UP001629246"/>
    </source>
</evidence>
<dbReference type="CDD" id="cd01949">
    <property type="entry name" value="GGDEF"/>
    <property type="match status" value="1"/>
</dbReference>
<dbReference type="PANTHER" id="PTHR45138">
    <property type="entry name" value="REGULATORY COMPONENTS OF SENSORY TRANSDUCTION SYSTEM"/>
    <property type="match status" value="1"/>
</dbReference>
<evidence type="ECO:0000256" key="3">
    <source>
        <dbReference type="SAM" id="Phobius"/>
    </source>
</evidence>
<protein>
    <recommendedName>
        <fullName evidence="1">diguanylate cyclase</fullName>
        <ecNumber evidence="1">2.7.7.65</ecNumber>
    </recommendedName>
</protein>
<dbReference type="EC" id="2.7.7.65" evidence="1"/>
<dbReference type="SMART" id="SM00267">
    <property type="entry name" value="GGDEF"/>
    <property type="match status" value="1"/>
</dbReference>
<comment type="catalytic activity">
    <reaction evidence="2">
        <text>2 GTP = 3',3'-c-di-GMP + 2 diphosphate</text>
        <dbReference type="Rhea" id="RHEA:24898"/>
        <dbReference type="ChEBI" id="CHEBI:33019"/>
        <dbReference type="ChEBI" id="CHEBI:37565"/>
        <dbReference type="ChEBI" id="CHEBI:58805"/>
        <dbReference type="EC" id="2.7.7.65"/>
    </reaction>
</comment>
<keyword evidence="3" id="KW-0812">Transmembrane</keyword>
<accession>A0ABW9ACW1</accession>
<dbReference type="NCBIfam" id="TIGR00254">
    <property type="entry name" value="GGDEF"/>
    <property type="match status" value="1"/>
</dbReference>
<feature type="transmembrane region" description="Helical" evidence="3">
    <location>
        <begin position="122"/>
        <end position="138"/>
    </location>
</feature>
<feature type="transmembrane region" description="Helical" evidence="3">
    <location>
        <begin position="95"/>
        <end position="116"/>
    </location>
</feature>
<reference evidence="5 6" key="1">
    <citation type="journal article" date="2024" name="Chem. Sci.">
        <title>Discovery of megapolipeptins by genome mining of a Burkholderiales bacteria collection.</title>
        <authorList>
            <person name="Paulo B.S."/>
            <person name="Recchia M.J.J."/>
            <person name="Lee S."/>
            <person name="Fergusson C.H."/>
            <person name="Romanowski S.B."/>
            <person name="Hernandez A."/>
            <person name="Krull N."/>
            <person name="Liu D.Y."/>
            <person name="Cavanagh H."/>
            <person name="Bos A."/>
            <person name="Gray C.A."/>
            <person name="Murphy B.T."/>
            <person name="Linington R.G."/>
            <person name="Eustaquio A.S."/>
        </authorList>
    </citation>
    <scope>NUCLEOTIDE SEQUENCE [LARGE SCALE GENOMIC DNA]</scope>
    <source>
        <strain evidence="5 6">RL21-008-BIB-A</strain>
    </source>
</reference>
<dbReference type="Pfam" id="PF00990">
    <property type="entry name" value="GGDEF"/>
    <property type="match status" value="1"/>
</dbReference>
<evidence type="ECO:0000313" key="5">
    <source>
        <dbReference type="EMBL" id="MFL9925247.1"/>
    </source>
</evidence>
<dbReference type="PANTHER" id="PTHR45138:SF9">
    <property type="entry name" value="DIGUANYLATE CYCLASE DGCM-RELATED"/>
    <property type="match status" value="1"/>
</dbReference>
<dbReference type="InterPro" id="IPR050469">
    <property type="entry name" value="Diguanylate_Cyclase"/>
</dbReference>
<proteinExistence type="predicted"/>
<dbReference type="PROSITE" id="PS50887">
    <property type="entry name" value="GGDEF"/>
    <property type="match status" value="1"/>
</dbReference>
<feature type="transmembrane region" description="Helical" evidence="3">
    <location>
        <begin position="159"/>
        <end position="178"/>
    </location>
</feature>
<feature type="domain" description="GGDEF" evidence="4">
    <location>
        <begin position="261"/>
        <end position="392"/>
    </location>
</feature>
<evidence type="ECO:0000256" key="1">
    <source>
        <dbReference type="ARBA" id="ARBA00012528"/>
    </source>
</evidence>
<dbReference type="InterPro" id="IPR043128">
    <property type="entry name" value="Rev_trsase/Diguanyl_cyclase"/>
</dbReference>
<dbReference type="Gene3D" id="3.30.70.270">
    <property type="match status" value="1"/>
</dbReference>
<dbReference type="InterPro" id="IPR029787">
    <property type="entry name" value="Nucleotide_cyclase"/>
</dbReference>
<keyword evidence="3" id="KW-1133">Transmembrane helix</keyword>
<dbReference type="EMBL" id="JAQQFM010000005">
    <property type="protein sequence ID" value="MFL9925247.1"/>
    <property type="molecule type" value="Genomic_DNA"/>
</dbReference>
<feature type="transmembrane region" description="Helical" evidence="3">
    <location>
        <begin position="6"/>
        <end position="27"/>
    </location>
</feature>
<evidence type="ECO:0000256" key="2">
    <source>
        <dbReference type="ARBA" id="ARBA00034247"/>
    </source>
</evidence>
<gene>
    <name evidence="5" type="ORF">PQR62_13300</name>
</gene>
<organism evidence="5 6">
    <name type="scientific">Herbaspirillum lusitanum</name>
    <dbReference type="NCBI Taxonomy" id="213312"/>
    <lineage>
        <taxon>Bacteria</taxon>
        <taxon>Pseudomonadati</taxon>
        <taxon>Pseudomonadota</taxon>
        <taxon>Betaproteobacteria</taxon>
        <taxon>Burkholderiales</taxon>
        <taxon>Oxalobacteraceae</taxon>
        <taxon>Herbaspirillum</taxon>
    </lineage>
</organism>
<dbReference type="Proteomes" id="UP001629246">
    <property type="component" value="Unassembled WGS sequence"/>
</dbReference>
<dbReference type="InterPro" id="IPR000160">
    <property type="entry name" value="GGDEF_dom"/>
</dbReference>
<comment type="caution">
    <text evidence="5">The sequence shown here is derived from an EMBL/GenBank/DDBJ whole genome shotgun (WGS) entry which is preliminary data.</text>
</comment>
<dbReference type="RefSeq" id="WP_408158423.1">
    <property type="nucleotide sequence ID" value="NZ_JAQQFM010000005.1"/>
</dbReference>